<dbReference type="InterPro" id="IPR029787">
    <property type="entry name" value="Nucleotide_cyclase"/>
</dbReference>
<dbReference type="PROSITE" id="PS50113">
    <property type="entry name" value="PAC"/>
    <property type="match status" value="2"/>
</dbReference>
<dbReference type="PROSITE" id="PS50887">
    <property type="entry name" value="GGDEF"/>
    <property type="match status" value="1"/>
</dbReference>
<keyword evidence="9" id="KW-1185">Reference proteome</keyword>
<dbReference type="EC" id="2.7.7.65" evidence="8"/>
<comment type="cofactor">
    <cofactor evidence="1">
        <name>Mg(2+)</name>
        <dbReference type="ChEBI" id="CHEBI:18420"/>
    </cofactor>
</comment>
<gene>
    <name evidence="8" type="ORF">BN874_830063</name>
</gene>
<dbReference type="CDD" id="cd01949">
    <property type="entry name" value="GGDEF"/>
    <property type="match status" value="1"/>
</dbReference>
<dbReference type="InterPro" id="IPR035965">
    <property type="entry name" value="PAS-like_dom_sf"/>
</dbReference>
<evidence type="ECO:0000259" key="7">
    <source>
        <dbReference type="PROSITE" id="PS50887"/>
    </source>
</evidence>
<keyword evidence="3" id="KW-0812">Transmembrane</keyword>
<sequence length="920" mass="102744">MGTWLQQGRDWIYRRLERRIAAYSVAAILSISLIFGGLSFTATLWIIHQYQRVELENRLDRIVARLDNKVDIFVRHTQDLSKNSIVATALLDSKGRNIYLLPFFAYYHFPLAEPHSLALCDFEGTLLAQQKLHPVGCLTHLPQHQAVIDAEQPQAVIVAIEQKPHLVLFQPVFYPGTGHTEGYILATLDLQALVTEKDLAGPNAILMLRSPDGTLDFATGAYPESPDKPPAHPLFAAGPFAAAGLTLVLHEHSTRLTGLETLLLGYGLGTLALALLALALSQRLAHRLAEPLLILNHTARQIAAEGSTAGLARVNRTDEVGELAISFNAMVASLRQAQENLEAQVQARTEELQKALIKIAQSDEFKRAILDSIDANIAVLDGDGVIVAVNEAWRRLALTNETEPGKPAQRTGVGTNYLAVCQQAASGEQLEEALAARDGIEAVLAGRQPIFTLEYPCHAPHEQRWFIMRTTPLDTEEGGAVIAHTAITERKQAEEKLRIYSEYQRAVLDNFPFMVWLKDQESRFLAVNVFYAHACGFDSSDALIGLNDRDAWPADLAEVYQADDREVLDSNRTKHAEELIKHTDQPYRWFETYKAPVRLEGRIIGTVGFARDITDRKQAEFAMRESESRFRTLVDLLPYGVLESDLTGRVIFANPALEHLYGCGEGKSVVGRFIWEFLANETKQGSLCNYAQFLVRDQPPSTTYYTKQRRIDGNVFDVQVDWTYRRDEQGQVRGFIAILTDITDRNRMQEALREQAIRDPLTGLFNRRYLDETLPRELSRCQRSGEPLAVAMLDLDHFKRFNDGYGHDAGDQVLQQVGLALHQSLRTSDMACRYGGEELTVVMPGSSLADARTRLDTVRQAIMQLHLRYRDGELPTITVSIGVAAAESEATDAMALLIRADAALYQAKERGRNRVVVEGE</sequence>
<dbReference type="PANTHER" id="PTHR44757:SF2">
    <property type="entry name" value="BIOFILM ARCHITECTURE MAINTENANCE PROTEIN MBAA"/>
    <property type="match status" value="1"/>
</dbReference>
<dbReference type="OrthoDB" id="73375at2"/>
<evidence type="ECO:0000259" key="4">
    <source>
        <dbReference type="PROSITE" id="PS50112"/>
    </source>
</evidence>
<dbReference type="Pfam" id="PF00672">
    <property type="entry name" value="HAMP"/>
    <property type="match status" value="1"/>
</dbReference>
<evidence type="ECO:0000256" key="2">
    <source>
        <dbReference type="SAM" id="Coils"/>
    </source>
</evidence>
<name>A0A7U7GGJ8_9GAMM</name>
<dbReference type="SMART" id="SM00267">
    <property type="entry name" value="GGDEF"/>
    <property type="match status" value="1"/>
</dbReference>
<dbReference type="InterPro" id="IPR013656">
    <property type="entry name" value="PAS_4"/>
</dbReference>
<dbReference type="SUPFAM" id="SSF55073">
    <property type="entry name" value="Nucleotide cyclase"/>
    <property type="match status" value="1"/>
</dbReference>
<dbReference type="PROSITE" id="PS50112">
    <property type="entry name" value="PAS"/>
    <property type="match status" value="1"/>
</dbReference>
<feature type="transmembrane region" description="Helical" evidence="3">
    <location>
        <begin position="20"/>
        <end position="47"/>
    </location>
</feature>
<keyword evidence="3" id="KW-0472">Membrane</keyword>
<keyword evidence="8" id="KW-0808">Transferase</keyword>
<dbReference type="Gene3D" id="3.30.70.270">
    <property type="match status" value="1"/>
</dbReference>
<dbReference type="FunFam" id="3.30.70.270:FF:000001">
    <property type="entry name" value="Diguanylate cyclase domain protein"/>
    <property type="match status" value="1"/>
</dbReference>
<evidence type="ECO:0000313" key="8">
    <source>
        <dbReference type="EMBL" id="CDH47510.1"/>
    </source>
</evidence>
<dbReference type="GO" id="GO:0052621">
    <property type="term" value="F:diguanylate cyclase activity"/>
    <property type="evidence" value="ECO:0007669"/>
    <property type="project" value="UniProtKB-EC"/>
</dbReference>
<evidence type="ECO:0000259" key="6">
    <source>
        <dbReference type="PROSITE" id="PS50885"/>
    </source>
</evidence>
<dbReference type="SMART" id="SM00086">
    <property type="entry name" value="PAC"/>
    <property type="match status" value="2"/>
</dbReference>
<feature type="domain" description="PAS" evidence="4">
    <location>
        <begin position="626"/>
        <end position="662"/>
    </location>
</feature>
<dbReference type="EMBL" id="CBTK010000302">
    <property type="protein sequence ID" value="CDH47510.1"/>
    <property type="molecule type" value="Genomic_DNA"/>
</dbReference>
<dbReference type="SUPFAM" id="SSF55785">
    <property type="entry name" value="PYP-like sensor domain (PAS domain)"/>
    <property type="match status" value="3"/>
</dbReference>
<feature type="domain" description="PAC" evidence="5">
    <location>
        <begin position="574"/>
        <end position="625"/>
    </location>
</feature>
<dbReference type="SUPFAM" id="SSF158472">
    <property type="entry name" value="HAMP domain-like"/>
    <property type="match status" value="1"/>
</dbReference>
<dbReference type="GO" id="GO:0016020">
    <property type="term" value="C:membrane"/>
    <property type="evidence" value="ECO:0007669"/>
    <property type="project" value="InterPro"/>
</dbReference>
<dbReference type="InterPro" id="IPR000014">
    <property type="entry name" value="PAS"/>
</dbReference>
<reference evidence="8 9" key="1">
    <citation type="journal article" date="2014" name="ISME J.">
        <title>Candidatus Competibacter-lineage genomes retrieved from metagenomes reveal functional metabolic diversity.</title>
        <authorList>
            <person name="McIlroy S.J."/>
            <person name="Albertsen M."/>
            <person name="Andresen E.K."/>
            <person name="Saunders A.M."/>
            <person name="Kristiansen R."/>
            <person name="Stokholm-Bjerregaard M."/>
            <person name="Nielsen K.L."/>
            <person name="Nielsen P.H."/>
        </authorList>
    </citation>
    <scope>NUCLEOTIDE SEQUENCE [LARGE SCALE GENOMIC DNA]</scope>
    <source>
        <strain evidence="8 9">Run_B_J11</strain>
    </source>
</reference>
<feature type="domain" description="PAC" evidence="5">
    <location>
        <begin position="702"/>
        <end position="754"/>
    </location>
</feature>
<dbReference type="Pfam" id="PF08448">
    <property type="entry name" value="PAS_4"/>
    <property type="match status" value="2"/>
</dbReference>
<protein>
    <submittedName>
        <fullName evidence="8">Diguanylate cyclase</fullName>
        <ecNumber evidence="8">2.7.7.65</ecNumber>
    </submittedName>
</protein>
<feature type="domain" description="GGDEF" evidence="7">
    <location>
        <begin position="786"/>
        <end position="920"/>
    </location>
</feature>
<dbReference type="InterPro" id="IPR003660">
    <property type="entry name" value="HAMP_dom"/>
</dbReference>
<keyword evidence="8" id="KW-0548">Nucleotidyltransferase</keyword>
<dbReference type="CDD" id="cd00130">
    <property type="entry name" value="PAS"/>
    <property type="match status" value="1"/>
</dbReference>
<dbReference type="CDD" id="cd06225">
    <property type="entry name" value="HAMP"/>
    <property type="match status" value="1"/>
</dbReference>
<dbReference type="PANTHER" id="PTHR44757">
    <property type="entry name" value="DIGUANYLATE CYCLASE DGCP"/>
    <property type="match status" value="1"/>
</dbReference>
<accession>A0A7U7GGJ8</accession>
<dbReference type="SMART" id="SM00091">
    <property type="entry name" value="PAS"/>
    <property type="match status" value="3"/>
</dbReference>
<organism evidence="8 9">
    <name type="scientific">Candidatus Contendobacter odensis Run_B_J11</name>
    <dbReference type="NCBI Taxonomy" id="1400861"/>
    <lineage>
        <taxon>Bacteria</taxon>
        <taxon>Pseudomonadati</taxon>
        <taxon>Pseudomonadota</taxon>
        <taxon>Gammaproteobacteria</taxon>
        <taxon>Candidatus Competibacteraceae</taxon>
        <taxon>Candidatus Contendibacter</taxon>
    </lineage>
</organism>
<dbReference type="InterPro" id="IPR000160">
    <property type="entry name" value="GGDEF_dom"/>
</dbReference>
<keyword evidence="2" id="KW-0175">Coiled coil</keyword>
<dbReference type="Pfam" id="PF13426">
    <property type="entry name" value="PAS_9"/>
    <property type="match status" value="1"/>
</dbReference>
<dbReference type="NCBIfam" id="TIGR00254">
    <property type="entry name" value="GGDEF"/>
    <property type="match status" value="1"/>
</dbReference>
<dbReference type="GO" id="GO:0007165">
    <property type="term" value="P:signal transduction"/>
    <property type="evidence" value="ECO:0007669"/>
    <property type="project" value="InterPro"/>
</dbReference>
<feature type="coiled-coil region" evidence="2">
    <location>
        <begin position="331"/>
        <end position="358"/>
    </location>
</feature>
<keyword evidence="3" id="KW-1133">Transmembrane helix</keyword>
<dbReference type="InterPro" id="IPR000700">
    <property type="entry name" value="PAS-assoc_C"/>
</dbReference>
<dbReference type="InterPro" id="IPR052155">
    <property type="entry name" value="Biofilm_reg_signaling"/>
</dbReference>
<dbReference type="SMART" id="SM00304">
    <property type="entry name" value="HAMP"/>
    <property type="match status" value="1"/>
</dbReference>
<evidence type="ECO:0000259" key="5">
    <source>
        <dbReference type="PROSITE" id="PS50113"/>
    </source>
</evidence>
<dbReference type="AlphaFoldDB" id="A0A7U7GGJ8"/>
<evidence type="ECO:0000313" key="9">
    <source>
        <dbReference type="Proteomes" id="UP000019184"/>
    </source>
</evidence>
<evidence type="ECO:0000256" key="3">
    <source>
        <dbReference type="SAM" id="Phobius"/>
    </source>
</evidence>
<dbReference type="NCBIfam" id="TIGR00229">
    <property type="entry name" value="sensory_box"/>
    <property type="match status" value="2"/>
</dbReference>
<proteinExistence type="predicted"/>
<dbReference type="PROSITE" id="PS50885">
    <property type="entry name" value="HAMP"/>
    <property type="match status" value="1"/>
</dbReference>
<feature type="domain" description="HAMP" evidence="6">
    <location>
        <begin position="286"/>
        <end position="339"/>
    </location>
</feature>
<dbReference type="Pfam" id="PF00990">
    <property type="entry name" value="GGDEF"/>
    <property type="match status" value="1"/>
</dbReference>
<dbReference type="RefSeq" id="WP_034436567.1">
    <property type="nucleotide sequence ID" value="NZ_CBTK010000302.1"/>
</dbReference>
<dbReference type="Gene3D" id="6.10.340.10">
    <property type="match status" value="1"/>
</dbReference>
<evidence type="ECO:0000256" key="1">
    <source>
        <dbReference type="ARBA" id="ARBA00001946"/>
    </source>
</evidence>
<comment type="caution">
    <text evidence="8">The sequence shown here is derived from an EMBL/GenBank/DDBJ whole genome shotgun (WGS) entry which is preliminary data.</text>
</comment>
<dbReference type="InterPro" id="IPR001610">
    <property type="entry name" value="PAC"/>
</dbReference>
<dbReference type="InterPro" id="IPR043128">
    <property type="entry name" value="Rev_trsase/Diguanyl_cyclase"/>
</dbReference>
<dbReference type="Proteomes" id="UP000019184">
    <property type="component" value="Unassembled WGS sequence"/>
</dbReference>
<dbReference type="Gene3D" id="3.30.450.20">
    <property type="entry name" value="PAS domain"/>
    <property type="match status" value="3"/>
</dbReference>